<dbReference type="SUPFAM" id="SSF160240">
    <property type="entry name" value="Cation efflux protein cytoplasmic domain-like"/>
    <property type="match status" value="1"/>
</dbReference>
<comment type="caution">
    <text evidence="10">The sequence shown here is derived from an EMBL/GenBank/DDBJ whole genome shotgun (WGS) entry which is preliminary data.</text>
</comment>
<sequence length="289" mass="31651">MEQEKYKNIKKGERGAIISIVAYLVLSALKLFVGNMTGSEALQADGLNNATDIIASVAVLIGLKVSRKPADKDHPYGHWKAETVASMVASIIMFAVGLQVLREAITSIANNNHASPDLISAWTGLFCAVVMYFVYRYNRNLGRKIKSQAVQAAAKDNLSDAWVSVGTAIGIIGSQFNLSWLDPVTAVAVGLLICKTGYDIFREASHDLTDGFNEEKLEIYKEAILEIKGVKDVRNIRGRKYGNNAVVDVVITVNSDMAIGAAHDISEQVEDELKEKHHVYEVHVHVEPN</sequence>
<keyword evidence="6 7" id="KW-0472">Membrane</keyword>
<evidence type="ECO:0000256" key="2">
    <source>
        <dbReference type="ARBA" id="ARBA00008114"/>
    </source>
</evidence>
<organism evidence="10 11">
    <name type="scientific">Lederbergia graminis</name>
    <dbReference type="NCBI Taxonomy" id="735518"/>
    <lineage>
        <taxon>Bacteria</taxon>
        <taxon>Bacillati</taxon>
        <taxon>Bacillota</taxon>
        <taxon>Bacilli</taxon>
        <taxon>Bacillales</taxon>
        <taxon>Bacillaceae</taxon>
        <taxon>Lederbergia</taxon>
    </lineage>
</organism>
<feature type="transmembrane region" description="Helical" evidence="7">
    <location>
        <begin position="15"/>
        <end position="34"/>
    </location>
</feature>
<dbReference type="InterPro" id="IPR036837">
    <property type="entry name" value="Cation_efflux_CTD_sf"/>
</dbReference>
<dbReference type="InterPro" id="IPR050291">
    <property type="entry name" value="CDF_Transporter"/>
</dbReference>
<feature type="transmembrane region" description="Helical" evidence="7">
    <location>
        <begin position="121"/>
        <end position="138"/>
    </location>
</feature>
<evidence type="ECO:0000256" key="6">
    <source>
        <dbReference type="ARBA" id="ARBA00023136"/>
    </source>
</evidence>
<feature type="domain" description="Cation efflux protein cytoplasmic" evidence="9">
    <location>
        <begin position="214"/>
        <end position="288"/>
    </location>
</feature>
<dbReference type="Gene3D" id="3.30.70.1350">
    <property type="entry name" value="Cation efflux protein, cytoplasmic domain"/>
    <property type="match status" value="1"/>
</dbReference>
<dbReference type="SUPFAM" id="SSF161111">
    <property type="entry name" value="Cation efflux protein transmembrane domain-like"/>
    <property type="match status" value="1"/>
</dbReference>
<evidence type="ECO:0000256" key="4">
    <source>
        <dbReference type="ARBA" id="ARBA00022692"/>
    </source>
</evidence>
<dbReference type="PANTHER" id="PTHR43840">
    <property type="entry name" value="MITOCHONDRIAL METAL TRANSPORTER 1-RELATED"/>
    <property type="match status" value="1"/>
</dbReference>
<evidence type="ECO:0000256" key="7">
    <source>
        <dbReference type="SAM" id="Phobius"/>
    </source>
</evidence>
<protein>
    <submittedName>
        <fullName evidence="10">Cation diffusion facilitator family transporter</fullName>
    </submittedName>
</protein>
<keyword evidence="5 7" id="KW-1133">Transmembrane helix</keyword>
<dbReference type="InterPro" id="IPR058533">
    <property type="entry name" value="Cation_efflux_TM"/>
</dbReference>
<feature type="transmembrane region" description="Helical" evidence="7">
    <location>
        <begin position="46"/>
        <end position="63"/>
    </location>
</feature>
<name>A0ABW0LIE1_9BACI</name>
<accession>A0ABW0LIE1</accession>
<comment type="subcellular location">
    <subcellularLocation>
        <location evidence="1">Membrane</location>
        <topology evidence="1">Multi-pass membrane protein</topology>
    </subcellularLocation>
</comment>
<keyword evidence="11" id="KW-1185">Reference proteome</keyword>
<feature type="transmembrane region" description="Helical" evidence="7">
    <location>
        <begin position="84"/>
        <end position="101"/>
    </location>
</feature>
<evidence type="ECO:0000313" key="10">
    <source>
        <dbReference type="EMBL" id="MFC5465393.1"/>
    </source>
</evidence>
<reference evidence="11" key="1">
    <citation type="journal article" date="2019" name="Int. J. Syst. Evol. Microbiol.">
        <title>The Global Catalogue of Microorganisms (GCM) 10K type strain sequencing project: providing services to taxonomists for standard genome sequencing and annotation.</title>
        <authorList>
            <consortium name="The Broad Institute Genomics Platform"/>
            <consortium name="The Broad Institute Genome Sequencing Center for Infectious Disease"/>
            <person name="Wu L."/>
            <person name="Ma J."/>
        </authorList>
    </citation>
    <scope>NUCLEOTIDE SEQUENCE [LARGE SCALE GENOMIC DNA]</scope>
    <source>
        <strain evidence="11">CGMCC 1.12237</strain>
    </source>
</reference>
<keyword evidence="4 7" id="KW-0812">Transmembrane</keyword>
<evidence type="ECO:0000259" key="9">
    <source>
        <dbReference type="Pfam" id="PF16916"/>
    </source>
</evidence>
<dbReference type="RefSeq" id="WP_382351677.1">
    <property type="nucleotide sequence ID" value="NZ_JBHSMC010000014.1"/>
</dbReference>
<proteinExistence type="inferred from homology"/>
<gene>
    <name evidence="10" type="ORF">ACFPM4_11595</name>
</gene>
<evidence type="ECO:0000256" key="1">
    <source>
        <dbReference type="ARBA" id="ARBA00004141"/>
    </source>
</evidence>
<dbReference type="Pfam" id="PF16916">
    <property type="entry name" value="ZT_dimer"/>
    <property type="match status" value="1"/>
</dbReference>
<evidence type="ECO:0000259" key="8">
    <source>
        <dbReference type="Pfam" id="PF01545"/>
    </source>
</evidence>
<dbReference type="InterPro" id="IPR002524">
    <property type="entry name" value="Cation_efflux"/>
</dbReference>
<keyword evidence="3" id="KW-0813">Transport</keyword>
<dbReference type="Gene3D" id="1.20.1510.10">
    <property type="entry name" value="Cation efflux protein transmembrane domain"/>
    <property type="match status" value="1"/>
</dbReference>
<comment type="similarity">
    <text evidence="2">Belongs to the cation diffusion facilitator (CDF) transporter (TC 2.A.4) family.</text>
</comment>
<evidence type="ECO:0000313" key="11">
    <source>
        <dbReference type="Proteomes" id="UP001596147"/>
    </source>
</evidence>
<dbReference type="EMBL" id="JBHSMC010000014">
    <property type="protein sequence ID" value="MFC5465393.1"/>
    <property type="molecule type" value="Genomic_DNA"/>
</dbReference>
<dbReference type="PANTHER" id="PTHR43840:SF50">
    <property type="entry name" value="MANGANESE EFFLUX SYSTEM PROTEIN MNES"/>
    <property type="match status" value="1"/>
</dbReference>
<feature type="domain" description="Cation efflux protein transmembrane" evidence="8">
    <location>
        <begin position="17"/>
        <end position="208"/>
    </location>
</feature>
<dbReference type="NCBIfam" id="TIGR01297">
    <property type="entry name" value="CDF"/>
    <property type="match status" value="1"/>
</dbReference>
<dbReference type="Pfam" id="PF01545">
    <property type="entry name" value="Cation_efflux"/>
    <property type="match status" value="1"/>
</dbReference>
<evidence type="ECO:0000256" key="3">
    <source>
        <dbReference type="ARBA" id="ARBA00022448"/>
    </source>
</evidence>
<dbReference type="Proteomes" id="UP001596147">
    <property type="component" value="Unassembled WGS sequence"/>
</dbReference>
<evidence type="ECO:0000256" key="5">
    <source>
        <dbReference type="ARBA" id="ARBA00022989"/>
    </source>
</evidence>
<dbReference type="InterPro" id="IPR027470">
    <property type="entry name" value="Cation_efflux_CTD"/>
</dbReference>
<dbReference type="InterPro" id="IPR027469">
    <property type="entry name" value="Cation_efflux_TMD_sf"/>
</dbReference>